<evidence type="ECO:0000313" key="5">
    <source>
        <dbReference type="EMBL" id="KGJ89189.1"/>
    </source>
</evidence>
<dbReference type="GO" id="GO:0030313">
    <property type="term" value="C:cell envelope"/>
    <property type="evidence" value="ECO:0007669"/>
    <property type="project" value="UniProtKB-SubCell"/>
</dbReference>
<dbReference type="Gene3D" id="3.40.50.2300">
    <property type="match status" value="2"/>
</dbReference>
<evidence type="ECO:0000313" key="6">
    <source>
        <dbReference type="Proteomes" id="UP000029868"/>
    </source>
</evidence>
<dbReference type="Pfam" id="PF13407">
    <property type="entry name" value="Peripla_BP_4"/>
    <property type="match status" value="1"/>
</dbReference>
<dbReference type="CDD" id="cd06324">
    <property type="entry name" value="PBP1_ABC_sugar_binding-like"/>
    <property type="match status" value="1"/>
</dbReference>
<dbReference type="GO" id="GO:0030246">
    <property type="term" value="F:carbohydrate binding"/>
    <property type="evidence" value="ECO:0007669"/>
    <property type="project" value="UniProtKB-ARBA"/>
</dbReference>
<evidence type="ECO:0000256" key="1">
    <source>
        <dbReference type="ARBA" id="ARBA00004196"/>
    </source>
</evidence>
<protein>
    <submittedName>
        <fullName evidence="5">Periplasmic binding protein domain containing protein</fullName>
    </submittedName>
</protein>
<feature type="domain" description="Periplasmic binding protein" evidence="4">
    <location>
        <begin position="40"/>
        <end position="266"/>
    </location>
</feature>
<dbReference type="PANTHER" id="PTHR46847:SF2">
    <property type="entry name" value="ABC TRANSPORTER SUGAR-BINDING PROTEIN"/>
    <property type="match status" value="1"/>
</dbReference>
<reference evidence="5 6" key="1">
    <citation type="submission" date="2014-08" db="EMBL/GenBank/DDBJ databases">
        <title>Genomic and Phenotypic Diversity of Colwellia psychrerythraea strains from Disparate Marine Basins.</title>
        <authorList>
            <person name="Techtmann S.M."/>
            <person name="Stelling S.C."/>
            <person name="Utturkar S.M."/>
            <person name="Alshibli N."/>
            <person name="Harris A."/>
            <person name="Brown S.D."/>
            <person name="Hazen T.C."/>
        </authorList>
    </citation>
    <scope>NUCLEOTIDE SEQUENCE [LARGE SCALE GENOMIC DNA]</scope>
    <source>
        <strain evidence="5 6">GAB14E</strain>
    </source>
</reference>
<evidence type="ECO:0000259" key="4">
    <source>
        <dbReference type="Pfam" id="PF13407"/>
    </source>
</evidence>
<accession>A0A099KEL8</accession>
<dbReference type="GO" id="GO:0055085">
    <property type="term" value="P:transmembrane transport"/>
    <property type="evidence" value="ECO:0007669"/>
    <property type="project" value="UniProtKB-ARBA"/>
</dbReference>
<dbReference type="EMBL" id="JQEC01000057">
    <property type="protein sequence ID" value="KGJ89189.1"/>
    <property type="molecule type" value="Genomic_DNA"/>
</dbReference>
<organism evidence="5 6">
    <name type="scientific">Colwellia psychrerythraea</name>
    <name type="common">Vibrio psychroerythus</name>
    <dbReference type="NCBI Taxonomy" id="28229"/>
    <lineage>
        <taxon>Bacteria</taxon>
        <taxon>Pseudomonadati</taxon>
        <taxon>Pseudomonadota</taxon>
        <taxon>Gammaproteobacteria</taxon>
        <taxon>Alteromonadales</taxon>
        <taxon>Colwelliaceae</taxon>
        <taxon>Colwellia</taxon>
    </lineage>
</organism>
<dbReference type="SUPFAM" id="SSF53822">
    <property type="entry name" value="Periplasmic binding protein-like I"/>
    <property type="match status" value="1"/>
</dbReference>
<comment type="subcellular location">
    <subcellularLocation>
        <location evidence="1">Cell envelope</location>
    </subcellularLocation>
</comment>
<gene>
    <name evidence="5" type="ORF">GAB14E_4185</name>
</gene>
<dbReference type="InterPro" id="IPR025997">
    <property type="entry name" value="SBP_2_dom"/>
</dbReference>
<evidence type="ECO:0000256" key="2">
    <source>
        <dbReference type="ARBA" id="ARBA00007639"/>
    </source>
</evidence>
<dbReference type="Proteomes" id="UP000029868">
    <property type="component" value="Unassembled WGS sequence"/>
</dbReference>
<dbReference type="PANTHER" id="PTHR46847">
    <property type="entry name" value="D-ALLOSE-BINDING PERIPLASMIC PROTEIN-RELATED"/>
    <property type="match status" value="1"/>
</dbReference>
<sequence length="368" mass="40810">MYKIFLNLILLILLLLPNYSFANSFKVVFLNPGFPEENATGSFWANVTLFMEAAAADLDIELVTVYAYRNHILMKSLTAEIAAQKPKYVVLVNEKGMALNIIKQLATHDIAIFMLLNNLNKQDLSLLTVKERSYLIGSVIPNNYSAGKKLIDGLLALYFSKNKSAIAKVEKENALSVLALQGDYTTPASLDREQGLKGVLKANSNVSLIDSTVANWSKKQSFEKVTGILQHADINIIWAANDAMAFGAKKAVLAAKIDHPIYIGGINWDVDDSDYPVNISFGGHVALGAKSLVMLKDIDNNSLKMDSRHQALDIFESSLSPYYHDFTQRLNLKKLHGYDFSRFCQSSTQPLVFSIESLAEVFNSPMTN</sequence>
<comment type="caution">
    <text evidence="5">The sequence shown here is derived from an EMBL/GenBank/DDBJ whole genome shotgun (WGS) entry which is preliminary data.</text>
</comment>
<dbReference type="InterPro" id="IPR028082">
    <property type="entry name" value="Peripla_BP_I"/>
</dbReference>
<proteinExistence type="inferred from homology"/>
<dbReference type="PATRIC" id="fig|28229.3.peg.4163"/>
<dbReference type="AlphaFoldDB" id="A0A099KEL8"/>
<comment type="similarity">
    <text evidence="2">Belongs to the bacterial solute-binding protein 2 family.</text>
</comment>
<name>A0A099KEL8_COLPS</name>
<keyword evidence="3" id="KW-0732">Signal</keyword>
<evidence type="ECO:0000256" key="3">
    <source>
        <dbReference type="ARBA" id="ARBA00022729"/>
    </source>
</evidence>